<evidence type="ECO:0000313" key="8">
    <source>
        <dbReference type="EMBL" id="GAA3999039.1"/>
    </source>
</evidence>
<keyword evidence="4" id="KW-0809">Transit peptide</keyword>
<dbReference type="EMBL" id="BAAAZD010000001">
    <property type="protein sequence ID" value="GAA3999039.1"/>
    <property type="molecule type" value="Genomic_DNA"/>
</dbReference>
<feature type="domain" description="COQ9 C-terminal" evidence="7">
    <location>
        <begin position="128"/>
        <end position="196"/>
    </location>
</feature>
<keyword evidence="3" id="KW-0831">Ubiquinone biosynthesis</keyword>
<gene>
    <name evidence="8" type="ORF">GCM10022211_06130</name>
</gene>
<evidence type="ECO:0000256" key="3">
    <source>
        <dbReference type="ARBA" id="ARBA00022688"/>
    </source>
</evidence>
<keyword evidence="5" id="KW-0446">Lipid-binding</keyword>
<comment type="similarity">
    <text evidence="2">Belongs to the COQ9 family.</text>
</comment>
<dbReference type="RefSeq" id="WP_344708691.1">
    <property type="nucleotide sequence ID" value="NZ_BAAAZD010000001.1"/>
</dbReference>
<comment type="function">
    <text evidence="6">Membrane-associated protein that warps the membrane surface to access and bind aromatic isoprenes with high specificity, including ubiquinone (CoQ) isoprene intermediates and presents them directly to COQ7, therefore facilitating the COQ7-mediated hydroxylase step. Participates in the biosynthesis of coenzyme Q, also named ubiquinone, an essential lipid-soluble electron transporter for aerobic cellular respiration.</text>
</comment>
<evidence type="ECO:0000256" key="5">
    <source>
        <dbReference type="ARBA" id="ARBA00023121"/>
    </source>
</evidence>
<reference evidence="9" key="1">
    <citation type="journal article" date="2019" name="Int. J. Syst. Evol. Microbiol.">
        <title>The Global Catalogue of Microorganisms (GCM) 10K type strain sequencing project: providing services to taxonomists for standard genome sequencing and annotation.</title>
        <authorList>
            <consortium name="The Broad Institute Genomics Platform"/>
            <consortium name="The Broad Institute Genome Sequencing Center for Infectious Disease"/>
            <person name="Wu L."/>
            <person name="Ma J."/>
        </authorList>
    </citation>
    <scope>NUCLEOTIDE SEQUENCE [LARGE SCALE GENOMIC DNA]</scope>
    <source>
        <strain evidence="9">JCM 16603</strain>
    </source>
</reference>
<evidence type="ECO:0000259" key="7">
    <source>
        <dbReference type="Pfam" id="PF08511"/>
    </source>
</evidence>
<dbReference type="Proteomes" id="UP001501310">
    <property type="component" value="Unassembled WGS sequence"/>
</dbReference>
<dbReference type="Pfam" id="PF08511">
    <property type="entry name" value="COQ9"/>
    <property type="match status" value="1"/>
</dbReference>
<dbReference type="InterPro" id="IPR013718">
    <property type="entry name" value="COQ9_C"/>
</dbReference>
<evidence type="ECO:0000313" key="9">
    <source>
        <dbReference type="Proteomes" id="UP001501310"/>
    </source>
</evidence>
<protein>
    <submittedName>
        <fullName evidence="8">COQ9 family protein</fullName>
    </submittedName>
</protein>
<evidence type="ECO:0000256" key="2">
    <source>
        <dbReference type="ARBA" id="ARBA00010766"/>
    </source>
</evidence>
<comment type="pathway">
    <text evidence="1">Cofactor biosynthesis; ubiquinone biosynthesis.</text>
</comment>
<evidence type="ECO:0000256" key="4">
    <source>
        <dbReference type="ARBA" id="ARBA00022946"/>
    </source>
</evidence>
<dbReference type="Gene3D" id="1.10.357.10">
    <property type="entry name" value="Tetracycline Repressor, domain 2"/>
    <property type="match status" value="1"/>
</dbReference>
<evidence type="ECO:0000256" key="6">
    <source>
        <dbReference type="ARBA" id="ARBA00058104"/>
    </source>
</evidence>
<dbReference type="InterPro" id="IPR012762">
    <property type="entry name" value="Ubiq_biosynth_COQ9"/>
</dbReference>
<accession>A0ABP7RL05</accession>
<comment type="caution">
    <text evidence="8">The sequence shown here is derived from an EMBL/GenBank/DDBJ whole genome shotgun (WGS) entry which is preliminary data.</text>
</comment>
<evidence type="ECO:0000256" key="1">
    <source>
        <dbReference type="ARBA" id="ARBA00004749"/>
    </source>
</evidence>
<proteinExistence type="inferred from homology"/>
<dbReference type="PANTHER" id="PTHR21427:SF19">
    <property type="entry name" value="UBIQUINONE BIOSYNTHESIS PROTEIN COQ9, MITOCHONDRIAL"/>
    <property type="match status" value="1"/>
</dbReference>
<sequence>MTAATATAATATPVQAIALDLALAIGENAAFDGWTAAAAEAAALGEGVDPAVAALAVPSDAVGLIDLYGQGVDRALAQALPPETLAAMKIRERIRSLVWERIRIQEPAKEAIRRALAILAMPQNALAGARLSWRSADVMWRMAGDVATDYNHYTKRAILSAVYGSTLLFWLQDDSEGAADTAAFLDRRIDEVMRFEKWKAGIGKSERPSLTRFLGRLRYPPR</sequence>
<name>A0ABP7RL05_9SPHN</name>
<dbReference type="NCBIfam" id="TIGR02396">
    <property type="entry name" value="diverge_rpsU"/>
    <property type="match status" value="1"/>
</dbReference>
<keyword evidence="9" id="KW-1185">Reference proteome</keyword>
<organism evidence="8 9">
    <name type="scientific">Sphingomonas humi</name>
    <dbReference type="NCBI Taxonomy" id="335630"/>
    <lineage>
        <taxon>Bacteria</taxon>
        <taxon>Pseudomonadati</taxon>
        <taxon>Pseudomonadota</taxon>
        <taxon>Alphaproteobacteria</taxon>
        <taxon>Sphingomonadales</taxon>
        <taxon>Sphingomonadaceae</taxon>
        <taxon>Sphingomonas</taxon>
    </lineage>
</organism>
<dbReference type="PANTHER" id="PTHR21427">
    <property type="entry name" value="UBIQUINONE BIOSYNTHESIS PROTEIN COQ9, MITOCHONDRIAL"/>
    <property type="match status" value="1"/>
</dbReference>